<proteinExistence type="predicted"/>
<comment type="caution">
    <text evidence="2">The sequence shown here is derived from an EMBL/GenBank/DDBJ whole genome shotgun (WGS) entry which is preliminary data.</text>
</comment>
<keyword evidence="1" id="KW-1133">Transmembrane helix</keyword>
<dbReference type="EMBL" id="MFAM01000016">
    <property type="protein sequence ID" value="OGD79612.1"/>
    <property type="molecule type" value="Genomic_DNA"/>
</dbReference>
<dbReference type="AlphaFoldDB" id="A0A1F5FJ64"/>
<reference evidence="2 3" key="1">
    <citation type="journal article" date="2016" name="Nat. Commun.">
        <title>Thousands of microbial genomes shed light on interconnected biogeochemical processes in an aquifer system.</title>
        <authorList>
            <person name="Anantharaman K."/>
            <person name="Brown C.T."/>
            <person name="Hug L.A."/>
            <person name="Sharon I."/>
            <person name="Castelle C.J."/>
            <person name="Probst A.J."/>
            <person name="Thomas B.C."/>
            <person name="Singh A."/>
            <person name="Wilkins M.J."/>
            <person name="Karaoz U."/>
            <person name="Brodie E.L."/>
            <person name="Williams K.H."/>
            <person name="Hubbard S.S."/>
            <person name="Banfield J.F."/>
        </authorList>
    </citation>
    <scope>NUCLEOTIDE SEQUENCE [LARGE SCALE GENOMIC DNA]</scope>
</reference>
<keyword evidence="1" id="KW-0472">Membrane</keyword>
<keyword evidence="1" id="KW-0812">Transmembrane</keyword>
<evidence type="ECO:0000313" key="2">
    <source>
        <dbReference type="EMBL" id="OGD79612.1"/>
    </source>
</evidence>
<accession>A0A1F5FJ64</accession>
<name>A0A1F5FJ64_9BACT</name>
<sequence>MRDKDKPLYARVLVNLSVVAVALATIGSLGYDIYLASTQWLLVAAILAVWGIYLLMEANFRLR</sequence>
<protein>
    <submittedName>
        <fullName evidence="2">Uncharacterized protein</fullName>
    </submittedName>
</protein>
<gene>
    <name evidence="2" type="ORF">A2368_02660</name>
</gene>
<evidence type="ECO:0000256" key="1">
    <source>
        <dbReference type="SAM" id="Phobius"/>
    </source>
</evidence>
<organism evidence="2 3">
    <name type="scientific">Candidatus Collierbacteria bacterium RIFOXYB1_FULL_49_13</name>
    <dbReference type="NCBI Taxonomy" id="1817728"/>
    <lineage>
        <taxon>Bacteria</taxon>
        <taxon>Candidatus Collieribacteriota</taxon>
    </lineage>
</organism>
<feature type="transmembrane region" description="Helical" evidence="1">
    <location>
        <begin position="12"/>
        <end position="31"/>
    </location>
</feature>
<feature type="transmembrane region" description="Helical" evidence="1">
    <location>
        <begin position="37"/>
        <end position="56"/>
    </location>
</feature>
<dbReference type="Proteomes" id="UP000176682">
    <property type="component" value="Unassembled WGS sequence"/>
</dbReference>
<evidence type="ECO:0000313" key="3">
    <source>
        <dbReference type="Proteomes" id="UP000176682"/>
    </source>
</evidence>